<dbReference type="GeneID" id="90076306"/>
<dbReference type="AlphaFoldDB" id="A0AAV5QV65"/>
<evidence type="ECO:0000313" key="2">
    <source>
        <dbReference type="Proteomes" id="UP001360560"/>
    </source>
</evidence>
<dbReference type="Proteomes" id="UP001360560">
    <property type="component" value="Unassembled WGS sequence"/>
</dbReference>
<organism evidence="1 2">
    <name type="scientific">Saccharomycopsis crataegensis</name>
    <dbReference type="NCBI Taxonomy" id="43959"/>
    <lineage>
        <taxon>Eukaryota</taxon>
        <taxon>Fungi</taxon>
        <taxon>Dikarya</taxon>
        <taxon>Ascomycota</taxon>
        <taxon>Saccharomycotina</taxon>
        <taxon>Saccharomycetes</taxon>
        <taxon>Saccharomycopsidaceae</taxon>
        <taxon>Saccharomycopsis</taxon>
    </lineage>
</organism>
<sequence length="122" mass="13712">MDNVFCNLEGSIKSINIDSINPACLRCQKAVKLIPANNKEEKTFDTSSTIHNEIKRQISQAGTWSPKTVEFKTSYSRLLKKVVTNNNREMYLTMLPGILTSDGSLTDQALQYLQLTNAHSFV</sequence>
<dbReference type="EMBL" id="BTFZ01000019">
    <property type="protein sequence ID" value="GMM38317.1"/>
    <property type="molecule type" value="Genomic_DNA"/>
</dbReference>
<evidence type="ECO:0000313" key="1">
    <source>
        <dbReference type="EMBL" id="GMM38317.1"/>
    </source>
</evidence>
<reference evidence="1 2" key="1">
    <citation type="journal article" date="2023" name="Elife">
        <title>Identification of key yeast species and microbe-microbe interactions impacting larval growth of Drosophila in the wild.</title>
        <authorList>
            <person name="Mure A."/>
            <person name="Sugiura Y."/>
            <person name="Maeda R."/>
            <person name="Honda K."/>
            <person name="Sakurai N."/>
            <person name="Takahashi Y."/>
            <person name="Watada M."/>
            <person name="Katoh T."/>
            <person name="Gotoh A."/>
            <person name="Gotoh Y."/>
            <person name="Taniguchi I."/>
            <person name="Nakamura K."/>
            <person name="Hayashi T."/>
            <person name="Katayama T."/>
            <person name="Uemura T."/>
            <person name="Hattori Y."/>
        </authorList>
    </citation>
    <scope>NUCLEOTIDE SEQUENCE [LARGE SCALE GENOMIC DNA]</scope>
    <source>
        <strain evidence="1 2">SC-9</strain>
    </source>
</reference>
<gene>
    <name evidence="1" type="ORF">DASC09_056560</name>
</gene>
<dbReference type="RefSeq" id="XP_064855313.1">
    <property type="nucleotide sequence ID" value="XM_064999241.1"/>
</dbReference>
<accession>A0AAV5QV65</accession>
<proteinExistence type="predicted"/>
<name>A0AAV5QV65_9ASCO</name>
<protein>
    <submittedName>
        <fullName evidence="1">Uncharacterized protein</fullName>
    </submittedName>
</protein>
<comment type="caution">
    <text evidence="1">The sequence shown here is derived from an EMBL/GenBank/DDBJ whole genome shotgun (WGS) entry which is preliminary data.</text>
</comment>
<keyword evidence="2" id="KW-1185">Reference proteome</keyword>